<organism evidence="2 3">
    <name type="scientific">Shewanella eurypsychrophilus</name>
    <dbReference type="NCBI Taxonomy" id="2593656"/>
    <lineage>
        <taxon>Bacteria</taxon>
        <taxon>Pseudomonadati</taxon>
        <taxon>Pseudomonadota</taxon>
        <taxon>Gammaproteobacteria</taxon>
        <taxon>Alteromonadales</taxon>
        <taxon>Shewanellaceae</taxon>
        <taxon>Shewanella</taxon>
    </lineage>
</organism>
<dbReference type="RefSeq" id="WP_142873159.1">
    <property type="nucleotide sequence ID" value="NZ_CP045503.2"/>
</dbReference>
<proteinExistence type="predicted"/>
<gene>
    <name evidence="2" type="ORF">FM038_000560</name>
</gene>
<evidence type="ECO:0000313" key="3">
    <source>
        <dbReference type="Proteomes" id="UP000316416"/>
    </source>
</evidence>
<dbReference type="EMBL" id="CP045503">
    <property type="protein sequence ID" value="QPG56087.1"/>
    <property type="molecule type" value="Genomic_DNA"/>
</dbReference>
<accession>A0ABX6V0D3</accession>
<reference evidence="2" key="1">
    <citation type="submission" date="2021-07" db="EMBL/GenBank/DDBJ databases">
        <title>Shewanella sp. YLB-07 whole genome sequence.</title>
        <authorList>
            <person name="Yu L."/>
        </authorList>
    </citation>
    <scope>NUCLEOTIDE SEQUENCE</scope>
    <source>
        <strain evidence="2">YLB-08</strain>
    </source>
</reference>
<evidence type="ECO:0000256" key="1">
    <source>
        <dbReference type="SAM" id="MobiDB-lite"/>
    </source>
</evidence>
<name>A0ABX6V0D3_9GAMM</name>
<keyword evidence="3" id="KW-1185">Reference proteome</keyword>
<dbReference type="Proteomes" id="UP000316416">
    <property type="component" value="Chromosome"/>
</dbReference>
<protein>
    <submittedName>
        <fullName evidence="2">Uncharacterized protein</fullName>
    </submittedName>
</protein>
<feature type="compositionally biased region" description="Basic and acidic residues" evidence="1">
    <location>
        <begin position="1"/>
        <end position="14"/>
    </location>
</feature>
<feature type="region of interest" description="Disordered" evidence="1">
    <location>
        <begin position="1"/>
        <end position="34"/>
    </location>
</feature>
<sequence length="66" mass="7391">MSFGFRDETAERPGKGLQRLTEAPAHKPAASNKHQYSYGLSKTIKYQTCQVSPTQKDTSNLLSDKF</sequence>
<evidence type="ECO:0000313" key="2">
    <source>
        <dbReference type="EMBL" id="QPG56087.1"/>
    </source>
</evidence>